<reference evidence="2" key="1">
    <citation type="submission" date="2022-09" db="EMBL/GenBank/DDBJ databases">
        <title>Maribacter litopenaei sp. nov., isolated from the intestinal tract of the Pacific White Shrimp, Litopenaeus vannamei.</title>
        <authorList>
            <person name="Kim S.Y."/>
            <person name="Hwang C.Y."/>
        </authorList>
    </citation>
    <scope>NUCLEOTIDE SEQUENCE</scope>
    <source>
        <strain evidence="2">HL-LV01</strain>
    </source>
</reference>
<sequence length="198" mass="22848">MKFWKAIIQSLTKDFVDGNFKTMKQYESFSFKETHEFTPWWMWLFLIVAFSLSIYNLITNSVTIVKTQGEVDAFTQVLEESKVTINMWAIYAVLLSILFIALFLVLKLEISIKEQELQIHFYPFFKKSISIEEIKSIASVLYAPKGLGLLVNKNYGNVYNIKAKKGIQVLLYNGDNYFIGSEKASELAKLLKEKVGQL</sequence>
<keyword evidence="1" id="KW-0812">Transmembrane</keyword>
<keyword evidence="1" id="KW-1133">Transmembrane helix</keyword>
<organism evidence="2 3">
    <name type="scientific">Maribacter litopenaei</name>
    <dbReference type="NCBI Taxonomy" id="2976127"/>
    <lineage>
        <taxon>Bacteria</taxon>
        <taxon>Pseudomonadati</taxon>
        <taxon>Bacteroidota</taxon>
        <taxon>Flavobacteriia</taxon>
        <taxon>Flavobacteriales</taxon>
        <taxon>Flavobacteriaceae</taxon>
        <taxon>Maribacter</taxon>
    </lineage>
</organism>
<accession>A0ABY5Y478</accession>
<name>A0ABY5Y478_9FLAO</name>
<keyword evidence="1" id="KW-0472">Membrane</keyword>
<keyword evidence="3" id="KW-1185">Reference proteome</keyword>
<dbReference type="RefSeq" id="WP_260571344.1">
    <property type="nucleotide sequence ID" value="NZ_CP104205.1"/>
</dbReference>
<evidence type="ECO:0000313" key="2">
    <source>
        <dbReference type="EMBL" id="UWX53815.1"/>
    </source>
</evidence>
<gene>
    <name evidence="2" type="ORF">NYZ99_11780</name>
</gene>
<dbReference type="Proteomes" id="UP001059209">
    <property type="component" value="Chromosome"/>
</dbReference>
<evidence type="ECO:0000313" key="3">
    <source>
        <dbReference type="Proteomes" id="UP001059209"/>
    </source>
</evidence>
<dbReference type="EMBL" id="CP104205">
    <property type="protein sequence ID" value="UWX53815.1"/>
    <property type="molecule type" value="Genomic_DNA"/>
</dbReference>
<feature type="transmembrane region" description="Helical" evidence="1">
    <location>
        <begin position="88"/>
        <end position="106"/>
    </location>
</feature>
<feature type="transmembrane region" description="Helical" evidence="1">
    <location>
        <begin position="40"/>
        <end position="58"/>
    </location>
</feature>
<proteinExistence type="predicted"/>
<protein>
    <submittedName>
        <fullName evidence="2">Uncharacterized protein</fullName>
    </submittedName>
</protein>
<evidence type="ECO:0000256" key="1">
    <source>
        <dbReference type="SAM" id="Phobius"/>
    </source>
</evidence>